<dbReference type="EMBL" id="WHVB01000004">
    <property type="protein sequence ID" value="KAF8483808.1"/>
    <property type="molecule type" value="Genomic_DNA"/>
</dbReference>
<sequence length="146" mass="16492">MDPEYGVITLFASSLTNQPHSILTLLTNQMKQSLEKKSKVKNAKIMRAARDQVVKLLSARSRMLAQAQSELASCAQEYSTGYAQDLDEIRALWMAMAQRREALTELRSSEEKMVQKLELDREKNSVAHLIHAKDDCEVQGRIIASL</sequence>
<reference evidence="1" key="1">
    <citation type="submission" date="2019-10" db="EMBL/GenBank/DDBJ databases">
        <authorList>
            <consortium name="DOE Joint Genome Institute"/>
            <person name="Kuo A."/>
            <person name="Miyauchi S."/>
            <person name="Kiss E."/>
            <person name="Drula E."/>
            <person name="Kohler A."/>
            <person name="Sanchez-Garcia M."/>
            <person name="Andreopoulos B."/>
            <person name="Barry K.W."/>
            <person name="Bonito G."/>
            <person name="Buee M."/>
            <person name="Carver A."/>
            <person name="Chen C."/>
            <person name="Cichocki N."/>
            <person name="Clum A."/>
            <person name="Culley D."/>
            <person name="Crous P.W."/>
            <person name="Fauchery L."/>
            <person name="Girlanda M."/>
            <person name="Hayes R."/>
            <person name="Keri Z."/>
            <person name="LaButti K."/>
            <person name="Lipzen A."/>
            <person name="Lombard V."/>
            <person name="Magnuson J."/>
            <person name="Maillard F."/>
            <person name="Morin E."/>
            <person name="Murat C."/>
            <person name="Nolan M."/>
            <person name="Ohm R."/>
            <person name="Pangilinan J."/>
            <person name="Pereira M."/>
            <person name="Perotto S."/>
            <person name="Peter M."/>
            <person name="Riley R."/>
            <person name="Sitrit Y."/>
            <person name="Stielow B."/>
            <person name="Szollosi G."/>
            <person name="Zifcakova L."/>
            <person name="Stursova M."/>
            <person name="Spatafora J.W."/>
            <person name="Tedersoo L."/>
            <person name="Vaario L.-M."/>
            <person name="Yamada A."/>
            <person name="Yan M."/>
            <person name="Wang P."/>
            <person name="Xu J."/>
            <person name="Bruns T."/>
            <person name="Baldrian P."/>
            <person name="Vilgalys R."/>
            <person name="Henrissat B."/>
            <person name="Grigoriev I.V."/>
            <person name="Hibbett D."/>
            <person name="Nagy L.G."/>
            <person name="Martin F.M."/>
        </authorList>
    </citation>
    <scope>NUCLEOTIDE SEQUENCE</scope>
    <source>
        <strain evidence="1">Prilba</strain>
    </source>
</reference>
<proteinExistence type="predicted"/>
<accession>A0A9P5N1S7</accession>
<keyword evidence="2" id="KW-1185">Reference proteome</keyword>
<reference evidence="1" key="2">
    <citation type="journal article" date="2020" name="Nat. Commun.">
        <title>Large-scale genome sequencing of mycorrhizal fungi provides insights into the early evolution of symbiotic traits.</title>
        <authorList>
            <person name="Miyauchi S."/>
            <person name="Kiss E."/>
            <person name="Kuo A."/>
            <person name="Drula E."/>
            <person name="Kohler A."/>
            <person name="Sanchez-Garcia M."/>
            <person name="Morin E."/>
            <person name="Andreopoulos B."/>
            <person name="Barry K.W."/>
            <person name="Bonito G."/>
            <person name="Buee M."/>
            <person name="Carver A."/>
            <person name="Chen C."/>
            <person name="Cichocki N."/>
            <person name="Clum A."/>
            <person name="Culley D."/>
            <person name="Crous P.W."/>
            <person name="Fauchery L."/>
            <person name="Girlanda M."/>
            <person name="Hayes R.D."/>
            <person name="Keri Z."/>
            <person name="LaButti K."/>
            <person name="Lipzen A."/>
            <person name="Lombard V."/>
            <person name="Magnuson J."/>
            <person name="Maillard F."/>
            <person name="Murat C."/>
            <person name="Nolan M."/>
            <person name="Ohm R.A."/>
            <person name="Pangilinan J."/>
            <person name="Pereira M.F."/>
            <person name="Perotto S."/>
            <person name="Peter M."/>
            <person name="Pfister S."/>
            <person name="Riley R."/>
            <person name="Sitrit Y."/>
            <person name="Stielow J.B."/>
            <person name="Szollosi G."/>
            <person name="Zifcakova L."/>
            <person name="Stursova M."/>
            <person name="Spatafora J.W."/>
            <person name="Tedersoo L."/>
            <person name="Vaario L.M."/>
            <person name="Yamada A."/>
            <person name="Yan M."/>
            <person name="Wang P."/>
            <person name="Xu J."/>
            <person name="Bruns T."/>
            <person name="Baldrian P."/>
            <person name="Vilgalys R."/>
            <person name="Dunand C."/>
            <person name="Henrissat B."/>
            <person name="Grigoriev I.V."/>
            <person name="Hibbett D."/>
            <person name="Nagy L.G."/>
            <person name="Martin F.M."/>
        </authorList>
    </citation>
    <scope>NUCLEOTIDE SEQUENCE</scope>
    <source>
        <strain evidence="1">Prilba</strain>
    </source>
</reference>
<protein>
    <submittedName>
        <fullName evidence="1">Uncharacterized protein</fullName>
    </submittedName>
</protein>
<name>A0A9P5N1S7_9AGAM</name>
<evidence type="ECO:0000313" key="2">
    <source>
        <dbReference type="Proteomes" id="UP000759537"/>
    </source>
</evidence>
<dbReference type="AlphaFoldDB" id="A0A9P5N1S7"/>
<comment type="caution">
    <text evidence="1">The sequence shown here is derived from an EMBL/GenBank/DDBJ whole genome shotgun (WGS) entry which is preliminary data.</text>
</comment>
<gene>
    <name evidence="1" type="ORF">DFH94DRAFT_724364</name>
</gene>
<evidence type="ECO:0000313" key="1">
    <source>
        <dbReference type="EMBL" id="KAF8483808.1"/>
    </source>
</evidence>
<organism evidence="1 2">
    <name type="scientific">Russula ochroleuca</name>
    <dbReference type="NCBI Taxonomy" id="152965"/>
    <lineage>
        <taxon>Eukaryota</taxon>
        <taxon>Fungi</taxon>
        <taxon>Dikarya</taxon>
        <taxon>Basidiomycota</taxon>
        <taxon>Agaricomycotina</taxon>
        <taxon>Agaricomycetes</taxon>
        <taxon>Russulales</taxon>
        <taxon>Russulaceae</taxon>
        <taxon>Russula</taxon>
    </lineage>
</organism>
<dbReference type="Proteomes" id="UP000759537">
    <property type="component" value="Unassembled WGS sequence"/>
</dbReference>
<feature type="non-terminal residue" evidence="1">
    <location>
        <position position="1"/>
    </location>
</feature>
<dbReference type="OrthoDB" id="3186921at2759"/>